<comment type="subcellular location">
    <subcellularLocation>
        <location evidence="2">Endoplasmic reticulum membrane</location>
        <topology evidence="2">Multi-pass membrane protein</topology>
    </subcellularLocation>
</comment>
<keyword evidence="10 15" id="KW-1133">Transmembrane helix</keyword>
<evidence type="ECO:0000259" key="16">
    <source>
        <dbReference type="Pfam" id="PF04389"/>
    </source>
</evidence>
<keyword evidence="7" id="KW-0378">Hydrolase</keyword>
<keyword evidence="8" id="KW-0256">Endoplasmic reticulum</keyword>
<evidence type="ECO:0000256" key="14">
    <source>
        <dbReference type="ARBA" id="ARBA00078796"/>
    </source>
</evidence>
<name>A0A0T6AV12_9SCAR</name>
<dbReference type="PANTHER" id="PTHR12147">
    <property type="entry name" value="METALLOPEPTIDASE M28 FAMILY MEMBER"/>
    <property type="match status" value="1"/>
</dbReference>
<keyword evidence="6" id="KW-0479">Metal-binding</keyword>
<dbReference type="AlphaFoldDB" id="A0A0T6AV12"/>
<dbReference type="InterPro" id="IPR053974">
    <property type="entry name" value="ERMP1_1-A_TM"/>
</dbReference>
<keyword evidence="12 15" id="KW-0472">Membrane</keyword>
<dbReference type="PANTHER" id="PTHR12147:SF22">
    <property type="entry name" value="ENDOPLASMIC RETICULUM METALLOPEPTIDASE 1"/>
    <property type="match status" value="1"/>
</dbReference>
<evidence type="ECO:0000256" key="8">
    <source>
        <dbReference type="ARBA" id="ARBA00022824"/>
    </source>
</evidence>
<keyword evidence="11" id="KW-0482">Metalloprotease</keyword>
<dbReference type="Pfam" id="PF22249">
    <property type="entry name" value="ERMP1-TM"/>
    <property type="match status" value="1"/>
</dbReference>
<evidence type="ECO:0000256" key="9">
    <source>
        <dbReference type="ARBA" id="ARBA00022833"/>
    </source>
</evidence>
<dbReference type="InterPro" id="IPR007484">
    <property type="entry name" value="Peptidase_M28"/>
</dbReference>
<evidence type="ECO:0000256" key="7">
    <source>
        <dbReference type="ARBA" id="ARBA00022801"/>
    </source>
</evidence>
<feature type="domain" description="Endoplasmic reticulum metallopeptidase 1/1-A TM" evidence="18">
    <location>
        <begin position="342"/>
        <end position="558"/>
    </location>
</feature>
<gene>
    <name evidence="19" type="ORF">AMK59_6663</name>
</gene>
<comment type="cofactor">
    <cofactor evidence="1">
        <name>Zn(2+)</name>
        <dbReference type="ChEBI" id="CHEBI:29105"/>
    </cofactor>
</comment>
<reference evidence="19 20" key="1">
    <citation type="submission" date="2015-09" db="EMBL/GenBank/DDBJ databases">
        <title>Draft genome of the scarab beetle Oryctes borbonicus.</title>
        <authorList>
            <person name="Meyer J.M."/>
            <person name="Markov G.V."/>
            <person name="Baskaran P."/>
            <person name="Herrmann M."/>
            <person name="Sommer R.J."/>
            <person name="Roedelsperger C."/>
        </authorList>
    </citation>
    <scope>NUCLEOTIDE SEQUENCE [LARGE SCALE GENOMIC DNA]</scope>
    <source>
        <strain evidence="19">OB123</strain>
        <tissue evidence="19">Whole animal</tissue>
    </source>
</reference>
<dbReference type="Proteomes" id="UP000051574">
    <property type="component" value="Unassembled WGS sequence"/>
</dbReference>
<dbReference type="InterPro" id="IPR048024">
    <property type="entry name" value="Fxna-like_M28_dom"/>
</dbReference>
<dbReference type="Pfam" id="PF04389">
    <property type="entry name" value="Peptidase_M28"/>
    <property type="match status" value="1"/>
</dbReference>
<feature type="transmembrane region" description="Helical" evidence="15">
    <location>
        <begin position="541"/>
        <end position="564"/>
    </location>
</feature>
<dbReference type="InterPro" id="IPR053973">
    <property type="entry name" value="ERMP1-like_C"/>
</dbReference>
<feature type="transmembrane region" description="Helical" evidence="15">
    <location>
        <begin position="447"/>
        <end position="465"/>
    </location>
</feature>
<keyword evidence="9" id="KW-0862">Zinc</keyword>
<dbReference type="Pfam" id="PF22248">
    <property type="entry name" value="ERMP1_C"/>
    <property type="match status" value="1"/>
</dbReference>
<keyword evidence="20" id="KW-1185">Reference proteome</keyword>
<comment type="caution">
    <text evidence="19">The sequence shown here is derived from an EMBL/GenBank/DDBJ whole genome shotgun (WGS) entry which is preliminary data.</text>
</comment>
<dbReference type="GO" id="GO:0005789">
    <property type="term" value="C:endoplasmic reticulum membrane"/>
    <property type="evidence" value="ECO:0007669"/>
    <property type="project" value="UniProtKB-SubCell"/>
</dbReference>
<evidence type="ECO:0000256" key="10">
    <source>
        <dbReference type="ARBA" id="ARBA00022989"/>
    </source>
</evidence>
<evidence type="ECO:0000256" key="1">
    <source>
        <dbReference type="ARBA" id="ARBA00001947"/>
    </source>
</evidence>
<dbReference type="GO" id="GO:0046872">
    <property type="term" value="F:metal ion binding"/>
    <property type="evidence" value="ECO:0007669"/>
    <property type="project" value="UniProtKB-KW"/>
</dbReference>
<evidence type="ECO:0000256" key="11">
    <source>
        <dbReference type="ARBA" id="ARBA00023049"/>
    </source>
</evidence>
<evidence type="ECO:0000256" key="12">
    <source>
        <dbReference type="ARBA" id="ARBA00023136"/>
    </source>
</evidence>
<evidence type="ECO:0000256" key="13">
    <source>
        <dbReference type="ARBA" id="ARBA00023180"/>
    </source>
</evidence>
<proteinExistence type="inferred from homology"/>
<feature type="transmembrane region" description="Helical" evidence="15">
    <location>
        <begin position="477"/>
        <end position="501"/>
    </location>
</feature>
<feature type="transmembrane region" description="Helical" evidence="15">
    <location>
        <begin position="340"/>
        <end position="361"/>
    </location>
</feature>
<sequence>MVFHIIEVVDMQANGSRVVGSFENEVGAVNFLFDELRNITENVESSRKVEIDVQTVNGSYYLDFKPFGAYNIYRNVQNVVAKIYATNISKYSILINAHFDSVPTSPGGSDDGIMCVVMLEVIRKLCQWNGELRYNLIFLFNGAEESPLQAAHGFITQHKWAKTVKVVINLEAAGSGSKEILFQSGPGHSWLLNYYSKVPHPYGQVAGEEIFQSNIIPSDTDFRIFRDYGKTVGFDIAFFKNGYKYHTNFDDVESIPLTSYQHVGDNVLELVKKIANAPEVEHINASFGKAVYFDVFGLFMVWYEEYRGTIINLVVIILSCLVAYKSFLDFKLGRSWKSKIYLIVTSLVLLLSWVFTVIGIIGISTLIDALNYSMSWYGSPFLIFGLYVVPTVMLSSIPLIGWNHFNRKLHFSTRVQSQLQYSVVRLIWTVLLLIATCLNIRSAYVVMIPVLCNTVGSVFIHLTKLHHSTNGWKVAYMLFNAFPSMMIMYQSVIILSLFIPITGRIGNDKNPEMILGIISMSLTIIFSSFYMHFLTMMKKPFWLIYFFLVIFLLHFLIIVTPLGFPYSENPTSPAPQRFMIYHTKRTFNNEKGRMKQDAGYFLINLDRHSPGSVIPYVNQFGKRIPITDDCKNFLVCGLPLFSPRMLAVMESSTWIPAEEPIIKENIFLHLNSKTMLKPNVVTCNFTAIGPDHFNVYFSPKTNIRLVRISLDAVIPENVPIWNGRPLYFVNFVWGLSKSPLEFSVDLEVPEDWNTTIMDIAISGKYVHNKKHQHTLQFQAFLSDFPKWTNIVPTIANFESWEI</sequence>
<protein>
    <recommendedName>
        <fullName evidence="14">FXNA-like protease</fullName>
    </recommendedName>
</protein>
<dbReference type="InterPro" id="IPR045175">
    <property type="entry name" value="M28_fam"/>
</dbReference>
<dbReference type="GO" id="GO:0006508">
    <property type="term" value="P:proteolysis"/>
    <property type="evidence" value="ECO:0007669"/>
    <property type="project" value="UniProtKB-KW"/>
</dbReference>
<dbReference type="OrthoDB" id="76293at2759"/>
<feature type="transmembrane region" description="Helical" evidence="15">
    <location>
        <begin position="309"/>
        <end position="328"/>
    </location>
</feature>
<dbReference type="Gene3D" id="3.40.630.10">
    <property type="entry name" value="Zn peptidases"/>
    <property type="match status" value="1"/>
</dbReference>
<dbReference type="SUPFAM" id="SSF53187">
    <property type="entry name" value="Zn-dependent exopeptidases"/>
    <property type="match status" value="1"/>
</dbReference>
<feature type="transmembrane region" description="Helical" evidence="15">
    <location>
        <begin position="423"/>
        <end position="441"/>
    </location>
</feature>
<feature type="domain" description="Endoplasmic reticulum metallopeptidase 1-like C-terminal" evidence="17">
    <location>
        <begin position="573"/>
        <end position="800"/>
    </location>
</feature>
<accession>A0A0T6AV12</accession>
<feature type="domain" description="Peptidase M28" evidence="16">
    <location>
        <begin position="78"/>
        <end position="271"/>
    </location>
</feature>
<feature type="transmembrane region" description="Helical" evidence="15">
    <location>
        <begin position="513"/>
        <end position="534"/>
    </location>
</feature>
<dbReference type="EMBL" id="LJIG01022772">
    <property type="protein sequence ID" value="KRT78797.1"/>
    <property type="molecule type" value="Genomic_DNA"/>
</dbReference>
<evidence type="ECO:0000259" key="17">
    <source>
        <dbReference type="Pfam" id="PF22248"/>
    </source>
</evidence>
<comment type="similarity">
    <text evidence="3">Belongs to the peptidase M28 family.</text>
</comment>
<evidence type="ECO:0000256" key="5">
    <source>
        <dbReference type="ARBA" id="ARBA00022692"/>
    </source>
</evidence>
<keyword evidence="13" id="KW-0325">Glycoprotein</keyword>
<evidence type="ECO:0000259" key="18">
    <source>
        <dbReference type="Pfam" id="PF22249"/>
    </source>
</evidence>
<evidence type="ECO:0000256" key="4">
    <source>
        <dbReference type="ARBA" id="ARBA00022670"/>
    </source>
</evidence>
<evidence type="ECO:0000313" key="19">
    <source>
        <dbReference type="EMBL" id="KRT78797.1"/>
    </source>
</evidence>
<dbReference type="GO" id="GO:0008235">
    <property type="term" value="F:metalloexopeptidase activity"/>
    <property type="evidence" value="ECO:0007669"/>
    <property type="project" value="InterPro"/>
</dbReference>
<keyword evidence="4" id="KW-0645">Protease</keyword>
<evidence type="ECO:0000256" key="2">
    <source>
        <dbReference type="ARBA" id="ARBA00004477"/>
    </source>
</evidence>
<keyword evidence="5 15" id="KW-0812">Transmembrane</keyword>
<evidence type="ECO:0000256" key="15">
    <source>
        <dbReference type="SAM" id="Phobius"/>
    </source>
</evidence>
<organism evidence="19 20">
    <name type="scientific">Oryctes borbonicus</name>
    <dbReference type="NCBI Taxonomy" id="1629725"/>
    <lineage>
        <taxon>Eukaryota</taxon>
        <taxon>Metazoa</taxon>
        <taxon>Ecdysozoa</taxon>
        <taxon>Arthropoda</taxon>
        <taxon>Hexapoda</taxon>
        <taxon>Insecta</taxon>
        <taxon>Pterygota</taxon>
        <taxon>Neoptera</taxon>
        <taxon>Endopterygota</taxon>
        <taxon>Coleoptera</taxon>
        <taxon>Polyphaga</taxon>
        <taxon>Scarabaeiformia</taxon>
        <taxon>Scarabaeidae</taxon>
        <taxon>Dynastinae</taxon>
        <taxon>Oryctes</taxon>
    </lineage>
</organism>
<evidence type="ECO:0000256" key="3">
    <source>
        <dbReference type="ARBA" id="ARBA00010918"/>
    </source>
</evidence>
<feature type="transmembrane region" description="Helical" evidence="15">
    <location>
        <begin position="381"/>
        <end position="402"/>
    </location>
</feature>
<evidence type="ECO:0000256" key="6">
    <source>
        <dbReference type="ARBA" id="ARBA00022723"/>
    </source>
</evidence>
<evidence type="ECO:0000313" key="20">
    <source>
        <dbReference type="Proteomes" id="UP000051574"/>
    </source>
</evidence>
<dbReference type="CDD" id="cd03875">
    <property type="entry name" value="M28_Fxna_like"/>
    <property type="match status" value="1"/>
</dbReference>
<dbReference type="FunFam" id="3.40.630.10:FF:000008">
    <property type="entry name" value="Endoplasmic reticulum metallopeptidase 1"/>
    <property type="match status" value="1"/>
</dbReference>